<dbReference type="PROSITE" id="PS51318">
    <property type="entry name" value="TAT"/>
    <property type="match status" value="1"/>
</dbReference>
<reference evidence="3 4" key="1">
    <citation type="journal article" date="2012" name="Genet. Mol. Biol.">
        <title>Analysis of 16S rRNA and mxaF genes revealing insights into Methylobacterium niche-specific plant association.</title>
        <authorList>
            <person name="Dourado M.N."/>
            <person name="Andreote F.D."/>
            <person name="Dini-Andreote F."/>
            <person name="Conti R."/>
            <person name="Araujo J.M."/>
            <person name="Araujo W.L."/>
        </authorList>
    </citation>
    <scope>NUCLEOTIDE SEQUENCE [LARGE SCALE GENOMIC DNA]</scope>
    <source>
        <strain evidence="3 4">SR1.6/6</strain>
    </source>
</reference>
<evidence type="ECO:0000313" key="4">
    <source>
        <dbReference type="Proteomes" id="UP000012488"/>
    </source>
</evidence>
<organism evidence="3 4">
    <name type="scientific">Methylobacterium mesophilicum SR1.6/6</name>
    <dbReference type="NCBI Taxonomy" id="908290"/>
    <lineage>
        <taxon>Bacteria</taxon>
        <taxon>Pseudomonadati</taxon>
        <taxon>Pseudomonadota</taxon>
        <taxon>Alphaproteobacteria</taxon>
        <taxon>Hyphomicrobiales</taxon>
        <taxon>Methylobacteriaceae</taxon>
        <taxon>Methylobacterium</taxon>
    </lineage>
</organism>
<proteinExistence type="predicted"/>
<evidence type="ECO:0000259" key="2">
    <source>
        <dbReference type="Pfam" id="PF13098"/>
    </source>
</evidence>
<dbReference type="SUPFAM" id="SSF52833">
    <property type="entry name" value="Thioredoxin-like"/>
    <property type="match status" value="1"/>
</dbReference>
<dbReference type="AlphaFoldDB" id="A0A6B9FKV7"/>
<protein>
    <submittedName>
        <fullName evidence="3">Thioredoxin fold domain-containing protein</fullName>
    </submittedName>
</protein>
<evidence type="ECO:0000256" key="1">
    <source>
        <dbReference type="SAM" id="SignalP"/>
    </source>
</evidence>
<feature type="chain" id="PRO_5025555625" evidence="1">
    <location>
        <begin position="23"/>
        <end position="191"/>
    </location>
</feature>
<dbReference type="InterPro" id="IPR012336">
    <property type="entry name" value="Thioredoxin-like_fold"/>
</dbReference>
<dbReference type="Proteomes" id="UP000012488">
    <property type="component" value="Chromosome"/>
</dbReference>
<gene>
    <name evidence="3" type="ORF">MMSR116_16015</name>
</gene>
<dbReference type="Pfam" id="PF13098">
    <property type="entry name" value="Thioredoxin_2"/>
    <property type="match status" value="1"/>
</dbReference>
<dbReference type="RefSeq" id="WP_010682140.1">
    <property type="nucleotide sequence ID" value="NZ_CP043538.1"/>
</dbReference>
<dbReference type="KEGG" id="mmes:MMSR116_16015"/>
<evidence type="ECO:0000313" key="3">
    <source>
        <dbReference type="EMBL" id="QGY03220.1"/>
    </source>
</evidence>
<accession>A0A6B9FKV7</accession>
<dbReference type="InterPro" id="IPR006311">
    <property type="entry name" value="TAT_signal"/>
</dbReference>
<reference evidence="3 4" key="2">
    <citation type="journal article" date="2013" name="Genome Announc.">
        <title>Draft Genome Sequence of Methylobacterium mesophilicum Strain SR1.6/6, Isolated from Citrus sinensis.</title>
        <authorList>
            <person name="Marinho Almeida D."/>
            <person name="Dini-Andreote F."/>
            <person name="Camargo Neves A.A."/>
            <person name="Juca Ramos R.T."/>
            <person name="Andreote F.D."/>
            <person name="Carneiro A.R."/>
            <person name="Oliveira de Souza Lima A."/>
            <person name="Caracciolo Gomes de Sa P.H."/>
            <person name="Ribeiro Barbosa M.S."/>
            <person name="Araujo W.L."/>
            <person name="Silva A."/>
        </authorList>
    </citation>
    <scope>NUCLEOTIDE SEQUENCE [LARGE SCALE GENOMIC DNA]</scope>
    <source>
        <strain evidence="3 4">SR1.6/6</strain>
    </source>
</reference>
<keyword evidence="1" id="KW-0732">Signal</keyword>
<dbReference type="EMBL" id="CP043538">
    <property type="protein sequence ID" value="QGY03220.1"/>
    <property type="molecule type" value="Genomic_DNA"/>
</dbReference>
<name>A0A6B9FKV7_9HYPH</name>
<dbReference type="InterPro" id="IPR041737">
    <property type="entry name" value="SoxW"/>
</dbReference>
<feature type="domain" description="Thioredoxin-like fold" evidence="2">
    <location>
        <begin position="51"/>
        <end position="163"/>
    </location>
</feature>
<sequence length="191" mass="21813">MSTRRRFLAGALALGLPTRAMAEATQGDDGLYREPWFLESFLDLPDDLKAAREHGKRLAILWELKGCPFCKQIHLVNFADTATSAFIRERFEILQLNFIGSREVTDFDGQTLSEKAFAEKYGIRSTPTVQFFPADETALAGKTPQQREILRMRGYVPPEEFRRTFAFVAERANERTTLQDYLRSPETAQRG</sequence>
<dbReference type="Gene3D" id="3.40.30.10">
    <property type="entry name" value="Glutaredoxin"/>
    <property type="match status" value="1"/>
</dbReference>
<dbReference type="InterPro" id="IPR036249">
    <property type="entry name" value="Thioredoxin-like_sf"/>
</dbReference>
<feature type="signal peptide" evidence="1">
    <location>
        <begin position="1"/>
        <end position="22"/>
    </location>
</feature>
<dbReference type="OrthoDB" id="9811036at2"/>
<dbReference type="CDD" id="cd02951">
    <property type="entry name" value="SoxW"/>
    <property type="match status" value="1"/>
</dbReference>